<dbReference type="AlphaFoldDB" id="A0A0B1TFB3"/>
<feature type="region of interest" description="Disordered" evidence="1">
    <location>
        <begin position="1"/>
        <end position="47"/>
    </location>
</feature>
<protein>
    <submittedName>
        <fullName evidence="2">Uncharacterized protein</fullName>
    </submittedName>
</protein>
<dbReference type="EMBL" id="KN550198">
    <property type="protein sequence ID" value="KHJ94796.1"/>
    <property type="molecule type" value="Genomic_DNA"/>
</dbReference>
<reference evidence="2 3" key="1">
    <citation type="submission" date="2014-03" db="EMBL/GenBank/DDBJ databases">
        <title>Draft genome of the hookworm Oesophagostomum dentatum.</title>
        <authorList>
            <person name="Mitreva M."/>
        </authorList>
    </citation>
    <scope>NUCLEOTIDE SEQUENCE [LARGE SCALE GENOMIC DNA]</scope>
    <source>
        <strain evidence="2 3">OD-Hann</strain>
    </source>
</reference>
<keyword evidence="3" id="KW-1185">Reference proteome</keyword>
<evidence type="ECO:0000313" key="3">
    <source>
        <dbReference type="Proteomes" id="UP000053660"/>
    </source>
</evidence>
<dbReference type="Proteomes" id="UP000053660">
    <property type="component" value="Unassembled WGS sequence"/>
</dbReference>
<organism evidence="2 3">
    <name type="scientific">Oesophagostomum dentatum</name>
    <name type="common">Nodular worm</name>
    <dbReference type="NCBI Taxonomy" id="61180"/>
    <lineage>
        <taxon>Eukaryota</taxon>
        <taxon>Metazoa</taxon>
        <taxon>Ecdysozoa</taxon>
        <taxon>Nematoda</taxon>
        <taxon>Chromadorea</taxon>
        <taxon>Rhabditida</taxon>
        <taxon>Rhabditina</taxon>
        <taxon>Rhabditomorpha</taxon>
        <taxon>Strongyloidea</taxon>
        <taxon>Strongylidae</taxon>
        <taxon>Oesophagostomum</taxon>
    </lineage>
</organism>
<gene>
    <name evidence="2" type="ORF">OESDEN_05270</name>
</gene>
<feature type="compositionally biased region" description="Basic and acidic residues" evidence="1">
    <location>
        <begin position="10"/>
        <end position="35"/>
    </location>
</feature>
<accession>A0A0B1TFB3</accession>
<sequence>MQQDSIVGPDGREEEQRISEGETGSKPRERTRRTAEASTTNQLMSKMKRRFFSTTKKRDSSLHNKIVFHYNATSNNRINIPEC</sequence>
<evidence type="ECO:0000256" key="1">
    <source>
        <dbReference type="SAM" id="MobiDB-lite"/>
    </source>
</evidence>
<proteinExistence type="predicted"/>
<evidence type="ECO:0000313" key="2">
    <source>
        <dbReference type="EMBL" id="KHJ94796.1"/>
    </source>
</evidence>
<name>A0A0B1TFB3_OESDE</name>